<accession>A0A7L4ZH22</accession>
<keyword evidence="3" id="KW-1185">Reference proteome</keyword>
<reference evidence="2 3" key="1">
    <citation type="journal article" date="2013" name="Int. J. Syst. Evol. Microbiol.">
        <title>Kordia antarctica sp. nov., isolated from Antarctic seawater.</title>
        <authorList>
            <person name="Baek K."/>
            <person name="Choi A."/>
            <person name="Kang I."/>
            <person name="Lee K."/>
            <person name="Cho J.C."/>
        </authorList>
    </citation>
    <scope>NUCLEOTIDE SEQUENCE [LARGE SCALE GENOMIC DNA]</scope>
    <source>
        <strain evidence="2 3">IMCC3317</strain>
    </source>
</reference>
<organism evidence="2 3">
    <name type="scientific">Kordia antarctica</name>
    <dbReference type="NCBI Taxonomy" id="1218801"/>
    <lineage>
        <taxon>Bacteria</taxon>
        <taxon>Pseudomonadati</taxon>
        <taxon>Bacteroidota</taxon>
        <taxon>Flavobacteriia</taxon>
        <taxon>Flavobacteriales</taxon>
        <taxon>Flavobacteriaceae</taxon>
        <taxon>Kordia</taxon>
    </lineage>
</organism>
<dbReference type="RefSeq" id="WP_160128483.1">
    <property type="nucleotide sequence ID" value="NZ_CP019288.1"/>
</dbReference>
<dbReference type="EMBL" id="CP019288">
    <property type="protein sequence ID" value="QHI35757.1"/>
    <property type="molecule type" value="Genomic_DNA"/>
</dbReference>
<name>A0A7L4ZH22_9FLAO</name>
<protein>
    <recommendedName>
        <fullName evidence="4">Late embryogenesis abundant protein LEA-2 subgroup domain-containing protein</fullName>
    </recommendedName>
</protein>
<evidence type="ECO:0000313" key="3">
    <source>
        <dbReference type="Proteomes" id="UP000464657"/>
    </source>
</evidence>
<evidence type="ECO:0000256" key="1">
    <source>
        <dbReference type="SAM" id="Phobius"/>
    </source>
</evidence>
<dbReference type="OrthoDB" id="1356631at2"/>
<keyword evidence="1" id="KW-0472">Membrane</keyword>
<keyword evidence="1" id="KW-1133">Transmembrane helix</keyword>
<sequence>MKKEILAVVGVGVLAIGYYSYKKYKVVKAIIQKLVVRPKDIKDVKLSLKKISFTISLELINNTHFDLGFTTGSIITLNNVKIYTPTGHLLADIKTNVSSLEIPAYGSYTITDLHVEMQTHSLLTQFDKMMEYIATNSLLYELTIVAFGKEFSIAT</sequence>
<evidence type="ECO:0008006" key="4">
    <source>
        <dbReference type="Google" id="ProtNLM"/>
    </source>
</evidence>
<evidence type="ECO:0000313" key="2">
    <source>
        <dbReference type="EMBL" id="QHI35757.1"/>
    </source>
</evidence>
<proteinExistence type="predicted"/>
<keyword evidence="1" id="KW-0812">Transmembrane</keyword>
<dbReference type="Proteomes" id="UP000464657">
    <property type="component" value="Chromosome"/>
</dbReference>
<dbReference type="AlphaFoldDB" id="A0A7L4ZH22"/>
<dbReference type="KEGG" id="kan:IMCC3317_11050"/>
<gene>
    <name evidence="2" type="ORF">IMCC3317_11050</name>
</gene>
<feature type="transmembrane region" description="Helical" evidence="1">
    <location>
        <begin position="5"/>
        <end position="21"/>
    </location>
</feature>